<comment type="caution">
    <text evidence="14">The sequence shown here is derived from an EMBL/GenBank/DDBJ whole genome shotgun (WGS) entry which is preliminary data.</text>
</comment>
<dbReference type="SUPFAM" id="SSF158472">
    <property type="entry name" value="HAMP domain-like"/>
    <property type="match status" value="1"/>
</dbReference>
<dbReference type="SUPFAM" id="SSF52172">
    <property type="entry name" value="CheY-like"/>
    <property type="match status" value="3"/>
</dbReference>
<dbReference type="InterPro" id="IPR036890">
    <property type="entry name" value="HATPase_C_sf"/>
</dbReference>
<dbReference type="InterPro" id="IPR001789">
    <property type="entry name" value="Sig_transdc_resp-reg_receiver"/>
</dbReference>
<dbReference type="InterPro" id="IPR005467">
    <property type="entry name" value="His_kinase_dom"/>
</dbReference>
<dbReference type="PRINTS" id="PR00344">
    <property type="entry name" value="BCTRLSENSOR"/>
</dbReference>
<dbReference type="AlphaFoldDB" id="A0A5M6CAF6"/>
<dbReference type="CDD" id="cd00156">
    <property type="entry name" value="REC"/>
    <property type="match status" value="1"/>
</dbReference>
<protein>
    <recommendedName>
        <fullName evidence="3">histidine kinase</fullName>
        <ecNumber evidence="3">2.7.13.3</ecNumber>
    </recommendedName>
</protein>
<evidence type="ECO:0000256" key="5">
    <source>
        <dbReference type="ARBA" id="ARBA00022679"/>
    </source>
</evidence>
<feature type="transmembrane region" description="Helical" evidence="10">
    <location>
        <begin position="12"/>
        <end position="35"/>
    </location>
</feature>
<dbReference type="Pfam" id="PF02518">
    <property type="entry name" value="HATPase_c"/>
    <property type="match status" value="1"/>
</dbReference>
<evidence type="ECO:0000259" key="11">
    <source>
        <dbReference type="PROSITE" id="PS50109"/>
    </source>
</evidence>
<feature type="domain" description="HAMP" evidence="13">
    <location>
        <begin position="220"/>
        <end position="272"/>
    </location>
</feature>
<keyword evidence="10" id="KW-0812">Transmembrane</keyword>
<keyword evidence="5" id="KW-0808">Transferase</keyword>
<dbReference type="PROSITE" id="PS50885">
    <property type="entry name" value="HAMP"/>
    <property type="match status" value="1"/>
</dbReference>
<organism evidence="14 15">
    <name type="scientific">Taibaiella lutea</name>
    <dbReference type="NCBI Taxonomy" id="2608001"/>
    <lineage>
        <taxon>Bacteria</taxon>
        <taxon>Pseudomonadati</taxon>
        <taxon>Bacteroidota</taxon>
        <taxon>Chitinophagia</taxon>
        <taxon>Chitinophagales</taxon>
        <taxon>Chitinophagaceae</taxon>
        <taxon>Taibaiella</taxon>
    </lineage>
</organism>
<dbReference type="SMART" id="SM00304">
    <property type="entry name" value="HAMP"/>
    <property type="match status" value="1"/>
</dbReference>
<dbReference type="InterPro" id="IPR003661">
    <property type="entry name" value="HisK_dim/P_dom"/>
</dbReference>
<keyword evidence="4 8" id="KW-0597">Phosphoprotein</keyword>
<dbReference type="SMART" id="SM00065">
    <property type="entry name" value="GAF"/>
    <property type="match status" value="1"/>
</dbReference>
<evidence type="ECO:0000256" key="7">
    <source>
        <dbReference type="ARBA" id="ARBA00023012"/>
    </source>
</evidence>
<comment type="catalytic activity">
    <reaction evidence="1">
        <text>ATP + protein L-histidine = ADP + protein N-phospho-L-histidine.</text>
        <dbReference type="EC" id="2.7.13.3"/>
    </reaction>
</comment>
<dbReference type="EMBL" id="VWSH01000004">
    <property type="protein sequence ID" value="KAA5532156.1"/>
    <property type="molecule type" value="Genomic_DNA"/>
</dbReference>
<evidence type="ECO:0000313" key="15">
    <source>
        <dbReference type="Proteomes" id="UP000323632"/>
    </source>
</evidence>
<dbReference type="CDD" id="cd16922">
    <property type="entry name" value="HATPase_EvgS-ArcB-TorS-like"/>
    <property type="match status" value="1"/>
</dbReference>
<dbReference type="InterPro" id="IPR011006">
    <property type="entry name" value="CheY-like_superfamily"/>
</dbReference>
<feature type="modified residue" description="4-aspartylphosphate" evidence="8">
    <location>
        <position position="851"/>
    </location>
</feature>
<evidence type="ECO:0000256" key="1">
    <source>
        <dbReference type="ARBA" id="ARBA00000085"/>
    </source>
</evidence>
<accession>A0A5M6CAF6</accession>
<dbReference type="InterPro" id="IPR007891">
    <property type="entry name" value="CHASE3"/>
</dbReference>
<feature type="domain" description="Response regulatory" evidence="12">
    <location>
        <begin position="802"/>
        <end position="915"/>
    </location>
</feature>
<keyword evidence="10" id="KW-1133">Transmembrane helix</keyword>
<dbReference type="SMART" id="SM00387">
    <property type="entry name" value="HATPase_c"/>
    <property type="match status" value="1"/>
</dbReference>
<dbReference type="InterPro" id="IPR036097">
    <property type="entry name" value="HisK_dim/P_sf"/>
</dbReference>
<feature type="domain" description="Histidine kinase" evidence="11">
    <location>
        <begin position="525"/>
        <end position="747"/>
    </location>
</feature>
<dbReference type="Gene3D" id="1.10.287.130">
    <property type="match status" value="1"/>
</dbReference>
<dbReference type="CDD" id="cd06225">
    <property type="entry name" value="HAMP"/>
    <property type="match status" value="1"/>
</dbReference>
<dbReference type="SUPFAM" id="SSF55781">
    <property type="entry name" value="GAF domain-like"/>
    <property type="match status" value="1"/>
</dbReference>
<dbReference type="Gene3D" id="3.40.50.2300">
    <property type="match status" value="3"/>
</dbReference>
<keyword evidence="6" id="KW-0418">Kinase</keyword>
<dbReference type="Pfam" id="PF00512">
    <property type="entry name" value="HisKA"/>
    <property type="match status" value="1"/>
</dbReference>
<evidence type="ECO:0000256" key="3">
    <source>
        <dbReference type="ARBA" id="ARBA00012438"/>
    </source>
</evidence>
<keyword evidence="10" id="KW-0472">Membrane</keyword>
<dbReference type="InterPro" id="IPR003018">
    <property type="entry name" value="GAF"/>
</dbReference>
<dbReference type="SUPFAM" id="SSF55874">
    <property type="entry name" value="ATPase domain of HSP90 chaperone/DNA topoisomerase II/histidine kinase"/>
    <property type="match status" value="1"/>
</dbReference>
<dbReference type="InterPro" id="IPR003660">
    <property type="entry name" value="HAMP_dom"/>
</dbReference>
<dbReference type="SUPFAM" id="SSF47384">
    <property type="entry name" value="Homodimeric domain of signal transducing histidine kinase"/>
    <property type="match status" value="1"/>
</dbReference>
<evidence type="ECO:0000256" key="6">
    <source>
        <dbReference type="ARBA" id="ARBA00022777"/>
    </source>
</evidence>
<dbReference type="SMART" id="SM00388">
    <property type="entry name" value="HisKA"/>
    <property type="match status" value="1"/>
</dbReference>
<dbReference type="InterPro" id="IPR004358">
    <property type="entry name" value="Sig_transdc_His_kin-like_C"/>
</dbReference>
<comment type="subcellular location">
    <subcellularLocation>
        <location evidence="2">Membrane</location>
    </subcellularLocation>
</comment>
<evidence type="ECO:0000256" key="2">
    <source>
        <dbReference type="ARBA" id="ARBA00004370"/>
    </source>
</evidence>
<dbReference type="Gene3D" id="6.10.340.10">
    <property type="match status" value="1"/>
</dbReference>
<evidence type="ECO:0000313" key="14">
    <source>
        <dbReference type="EMBL" id="KAA5532156.1"/>
    </source>
</evidence>
<dbReference type="EC" id="2.7.13.3" evidence="3"/>
<feature type="modified residue" description="4-aspartylphosphate" evidence="8">
    <location>
        <position position="1118"/>
    </location>
</feature>
<dbReference type="Pfam" id="PF05227">
    <property type="entry name" value="CHASE3"/>
    <property type="match status" value="1"/>
</dbReference>
<dbReference type="Proteomes" id="UP000323632">
    <property type="component" value="Unassembled WGS sequence"/>
</dbReference>
<feature type="domain" description="Response regulatory" evidence="12">
    <location>
        <begin position="1068"/>
        <end position="1185"/>
    </location>
</feature>
<gene>
    <name evidence="14" type="ORF">F0919_15255</name>
</gene>
<keyword evidence="9" id="KW-0175">Coiled coil</keyword>
<dbReference type="SMART" id="SM00448">
    <property type="entry name" value="REC"/>
    <property type="match status" value="3"/>
</dbReference>
<feature type="domain" description="Response regulatory" evidence="12">
    <location>
        <begin position="924"/>
        <end position="1040"/>
    </location>
</feature>
<dbReference type="Pfam" id="PF00672">
    <property type="entry name" value="HAMP"/>
    <property type="match status" value="1"/>
</dbReference>
<dbReference type="FunFam" id="3.30.565.10:FF:000010">
    <property type="entry name" value="Sensor histidine kinase RcsC"/>
    <property type="match status" value="1"/>
</dbReference>
<dbReference type="CDD" id="cd00082">
    <property type="entry name" value="HisKA"/>
    <property type="match status" value="1"/>
</dbReference>
<keyword evidence="7" id="KW-0902">Two-component regulatory system</keyword>
<dbReference type="Gene3D" id="3.30.565.10">
    <property type="entry name" value="Histidine kinase-like ATPase, C-terminal domain"/>
    <property type="match status" value="1"/>
</dbReference>
<dbReference type="Pfam" id="PF00072">
    <property type="entry name" value="Response_reg"/>
    <property type="match status" value="3"/>
</dbReference>
<evidence type="ECO:0000256" key="8">
    <source>
        <dbReference type="PROSITE-ProRule" id="PRU00169"/>
    </source>
</evidence>
<dbReference type="GO" id="GO:0000155">
    <property type="term" value="F:phosphorelay sensor kinase activity"/>
    <property type="evidence" value="ECO:0007669"/>
    <property type="project" value="InterPro"/>
</dbReference>
<proteinExistence type="predicted"/>
<evidence type="ECO:0000259" key="13">
    <source>
        <dbReference type="PROSITE" id="PS50885"/>
    </source>
</evidence>
<dbReference type="InterPro" id="IPR003594">
    <property type="entry name" value="HATPase_dom"/>
</dbReference>
<dbReference type="InterPro" id="IPR029016">
    <property type="entry name" value="GAF-like_dom_sf"/>
</dbReference>
<evidence type="ECO:0000256" key="10">
    <source>
        <dbReference type="SAM" id="Phobius"/>
    </source>
</evidence>
<evidence type="ECO:0000259" key="12">
    <source>
        <dbReference type="PROSITE" id="PS50110"/>
    </source>
</evidence>
<dbReference type="CDD" id="cd19410">
    <property type="entry name" value="HK9-like_sensor"/>
    <property type="match status" value="1"/>
</dbReference>
<dbReference type="CDD" id="cd17546">
    <property type="entry name" value="REC_hyHK_CKI1_RcsC-like"/>
    <property type="match status" value="1"/>
</dbReference>
<dbReference type="Pfam" id="PF13185">
    <property type="entry name" value="GAF_2"/>
    <property type="match status" value="1"/>
</dbReference>
<keyword evidence="15" id="KW-1185">Reference proteome</keyword>
<evidence type="ECO:0000256" key="4">
    <source>
        <dbReference type="ARBA" id="ARBA00022553"/>
    </source>
</evidence>
<dbReference type="PROSITE" id="PS50110">
    <property type="entry name" value="RESPONSE_REGULATORY"/>
    <property type="match status" value="3"/>
</dbReference>
<feature type="coiled-coil region" evidence="9">
    <location>
        <begin position="425"/>
        <end position="515"/>
    </location>
</feature>
<sequence length="1192" mass="133996">MISQSNNNLKTGFGLSISLLIISSIVSLFCIQSLLDSSQWVRHTNEVKNTLENVLSSMKDAETGQRGYLLTGNDEFLDPFKGSYETANINIQRVRSLTVDNAIQQKSAVNLKSLVTTQMYKLQSIIDKKKNGDSVSFNDLLVGRIYMDSVRRQVKIMNDEESKLLEVRIASQRRYATFTPVVIFIAALLAIIISIVFYRRAVKDLKARIKLQASLEAKDKETVDRINAIQNIASQISSGDYTIRLDDEQKDNLGDLSVSLNKMADSLSYSFNKLSDNEWLQRGVALLNDKMVGEKDLNVLTQQIVEFTAEYTGSHVGAFYLHEKGALVLHGGYALMDSTKTEIPLGEGIVGQVMSSGKEIIIQNIDPDYVTISYGIGNIRPKMVAAFPVYFETEKIGVLELASMNALTEREQIFLKSVVENIGNAIQAAINHKKLQELLEETQAQSEELQAQHSELENMNAELEAHTQKLQTSEEELRVQQEELQQSNFELEERNRIINDRNEEIVKKAAELEQSTRYKSEFMANMSHELRTPLNSILLLSRYLYENSEKNLSEDQMESAKVIFNSGNGLLELINELLDLSKIEAGKMELDYSQISVREIVSNTKSLFLPLAKEKGIELKFADETTQGLLMETDKMKLDQIIKNLISNAIKFTAKGSVTLKINEIEGKNNFMEFSVIDTGVGIPNDKLSLVFEAFTQADGSTKRKYGGTGLGLSISRQLARLLGGEITVTSEVGQGSAFVLIVPKVPVSLEDIKEEEFILQAKALKEAEEERLRKSKSRNVVEVIPEDVDDDRNDIHDGDKIILIVEDDTGFAKALMQFAKKASYKCIIAVRGDDAVRLAKKYTPNAILLDIQLPVMDGWEVMNELKSNAETRHIPVHIMSSMEAKRESRLQGAVDFINKPIAFEQMRQMFGKIEAALNKNPKRVLIVEENPKHAKALSYFLESYNVTASIEHTVNESVQTLQNKDVDCVILDMGLPDKTSYETLEVIKATPGLEDIPIIVFTGKNLSHLEESRIRQYADSIVVKTAHSYQRILDEVALFLHLIEQNKVKMKHSERFDHMNDILQGKTILVADDDVRNIFSLTKALEKHQVKVITATDGTEALDQLERNSHVDIVLMDMMMPQMDGYETTTKIRNNPKYKNIPVIAVTAKAMLGDREKCIAAGASDYISKPVDQDQLVSLLRVWLYDKQGNS</sequence>
<dbReference type="PANTHER" id="PTHR45339">
    <property type="entry name" value="HYBRID SIGNAL TRANSDUCTION HISTIDINE KINASE J"/>
    <property type="match status" value="1"/>
</dbReference>
<dbReference type="PROSITE" id="PS50109">
    <property type="entry name" value="HIS_KIN"/>
    <property type="match status" value="1"/>
</dbReference>
<evidence type="ECO:0000256" key="9">
    <source>
        <dbReference type="SAM" id="Coils"/>
    </source>
</evidence>
<name>A0A5M6CAF6_9BACT</name>
<dbReference type="GO" id="GO:0016020">
    <property type="term" value="C:membrane"/>
    <property type="evidence" value="ECO:0007669"/>
    <property type="project" value="UniProtKB-SubCell"/>
</dbReference>
<dbReference type="Gene3D" id="3.30.450.40">
    <property type="match status" value="1"/>
</dbReference>
<dbReference type="PANTHER" id="PTHR45339:SF1">
    <property type="entry name" value="HYBRID SIGNAL TRANSDUCTION HISTIDINE KINASE J"/>
    <property type="match status" value="1"/>
</dbReference>
<dbReference type="RefSeq" id="WP_150033658.1">
    <property type="nucleotide sequence ID" value="NZ_VWSH01000004.1"/>
</dbReference>
<feature type="transmembrane region" description="Helical" evidence="10">
    <location>
        <begin position="175"/>
        <end position="198"/>
    </location>
</feature>
<reference evidence="14 15" key="1">
    <citation type="submission" date="2019-09" db="EMBL/GenBank/DDBJ databases">
        <title>Genome sequence and assembly of Taibaiella sp.</title>
        <authorList>
            <person name="Chhetri G."/>
        </authorList>
    </citation>
    <scope>NUCLEOTIDE SEQUENCE [LARGE SCALE GENOMIC DNA]</scope>
    <source>
        <strain evidence="14 15">KVB11</strain>
    </source>
</reference>
<feature type="modified residue" description="4-aspartylphosphate" evidence="8">
    <location>
        <position position="973"/>
    </location>
</feature>